<sequence>MIITIGDQTDWHLNGLIFHPLFVCFYYCSARVEGYSLCASRLYRQTISKIHGFLSDDSLTIAFHTTSSSKFLIRCRTMATKCPRRYLSETADTNARLYTCCQTTDSVDIRIVVTITGRKMKFRFYRCSHLLKMVASIVVRTVESPESNLGYPTTKYDYCCSMKPMVPQQSARGPGWVTQHATFSFCKTKLALMALKSILPPVSSSSSSTSVSSEH</sequence>
<gene>
    <name evidence="1" type="ORF">g.165901</name>
</gene>
<evidence type="ECO:0000313" key="1">
    <source>
        <dbReference type="EMBL" id="MBY15825.1"/>
    </source>
</evidence>
<name>A0A2S2NF90_SCHGA</name>
<dbReference type="AlphaFoldDB" id="A0A2S2NF90"/>
<dbReference type="EMBL" id="GGMR01003206">
    <property type="protein sequence ID" value="MBY15825.1"/>
    <property type="molecule type" value="Transcribed_RNA"/>
</dbReference>
<protein>
    <submittedName>
        <fullName evidence="1">Uncharacterized protein</fullName>
    </submittedName>
</protein>
<reference evidence="1" key="1">
    <citation type="submission" date="2018-04" db="EMBL/GenBank/DDBJ databases">
        <title>Transcriptome of Schizaphis graminum biotype I.</title>
        <authorList>
            <person name="Scully E.D."/>
            <person name="Geib S.M."/>
            <person name="Palmer N.A."/>
            <person name="Koch K."/>
            <person name="Bradshaw J."/>
            <person name="Heng-Moss T."/>
            <person name="Sarath G."/>
        </authorList>
    </citation>
    <scope>NUCLEOTIDE SEQUENCE</scope>
</reference>
<accession>A0A2S2NF90</accession>
<organism evidence="1">
    <name type="scientific">Schizaphis graminum</name>
    <name type="common">Green bug aphid</name>
    <dbReference type="NCBI Taxonomy" id="13262"/>
    <lineage>
        <taxon>Eukaryota</taxon>
        <taxon>Metazoa</taxon>
        <taxon>Ecdysozoa</taxon>
        <taxon>Arthropoda</taxon>
        <taxon>Hexapoda</taxon>
        <taxon>Insecta</taxon>
        <taxon>Pterygota</taxon>
        <taxon>Neoptera</taxon>
        <taxon>Paraneoptera</taxon>
        <taxon>Hemiptera</taxon>
        <taxon>Sternorrhyncha</taxon>
        <taxon>Aphidomorpha</taxon>
        <taxon>Aphidoidea</taxon>
        <taxon>Aphididae</taxon>
        <taxon>Aphidini</taxon>
        <taxon>Schizaphis</taxon>
    </lineage>
</organism>
<proteinExistence type="predicted"/>